<organism evidence="1">
    <name type="scientific">uncultured Caudovirales phage</name>
    <dbReference type="NCBI Taxonomy" id="2100421"/>
    <lineage>
        <taxon>Viruses</taxon>
        <taxon>Duplodnaviria</taxon>
        <taxon>Heunggongvirae</taxon>
        <taxon>Uroviricota</taxon>
        <taxon>Caudoviricetes</taxon>
        <taxon>Peduoviridae</taxon>
        <taxon>Maltschvirus</taxon>
        <taxon>Maltschvirus maltsch</taxon>
    </lineage>
</organism>
<gene>
    <name evidence="1" type="ORF">UFOVP427_8</name>
    <name evidence="2" type="ORF">UFOVP697_26</name>
</gene>
<name>A0A6J5M7D8_9CAUD</name>
<protein>
    <submittedName>
        <fullName evidence="1">Uncharacterized protein</fullName>
    </submittedName>
</protein>
<evidence type="ECO:0000313" key="1">
    <source>
        <dbReference type="EMBL" id="CAB4142012.1"/>
    </source>
</evidence>
<dbReference type="EMBL" id="LR796400">
    <property type="protein sequence ID" value="CAB4142012.1"/>
    <property type="molecule type" value="Genomic_DNA"/>
</dbReference>
<accession>A0A6J5M7D8</accession>
<evidence type="ECO:0000313" key="2">
    <source>
        <dbReference type="EMBL" id="CAB4158312.1"/>
    </source>
</evidence>
<proteinExistence type="predicted"/>
<reference evidence="1" key="1">
    <citation type="submission" date="2020-04" db="EMBL/GenBank/DDBJ databases">
        <authorList>
            <person name="Chiriac C."/>
            <person name="Salcher M."/>
            <person name="Ghai R."/>
            <person name="Kavagutti S V."/>
        </authorList>
    </citation>
    <scope>NUCLEOTIDE SEQUENCE</scope>
</reference>
<dbReference type="EMBL" id="LR796668">
    <property type="protein sequence ID" value="CAB4158312.1"/>
    <property type="molecule type" value="Genomic_DNA"/>
</dbReference>
<sequence length="47" mass="5521">MDKKYLVTQNDEALFFENLQDAQAAMISEDAELWERDSTGCYIKIYL</sequence>